<protein>
    <submittedName>
        <fullName evidence="5">Nematode cuticle collagen N-terminal domain-containing protein</fullName>
    </submittedName>
</protein>
<feature type="domain" description="Nematode cuticle collagen N-terminal" evidence="3">
    <location>
        <begin position="5"/>
        <end position="57"/>
    </location>
</feature>
<feature type="region of interest" description="Disordered" evidence="2">
    <location>
        <begin position="72"/>
        <end position="131"/>
    </location>
</feature>
<feature type="compositionally biased region" description="Gly residues" evidence="2">
    <location>
        <begin position="88"/>
        <end position="102"/>
    </location>
</feature>
<proteinExistence type="predicted"/>
<dbReference type="Pfam" id="PF01391">
    <property type="entry name" value="Collagen"/>
    <property type="match status" value="1"/>
</dbReference>
<evidence type="ECO:0000259" key="3">
    <source>
        <dbReference type="SMART" id="SM01088"/>
    </source>
</evidence>
<dbReference type="SMART" id="SM01088">
    <property type="entry name" value="Col_cuticle_N"/>
    <property type="match status" value="1"/>
</dbReference>
<reference evidence="5" key="1">
    <citation type="submission" date="2022-11" db="UniProtKB">
        <authorList>
            <consortium name="WormBaseParasite"/>
        </authorList>
    </citation>
    <scope>IDENTIFICATION</scope>
</reference>
<accession>A0A915CVU1</accession>
<dbReference type="WBParaSite" id="jg12695">
    <property type="protein sequence ID" value="jg12695"/>
    <property type="gene ID" value="jg12695"/>
</dbReference>
<feature type="region of interest" description="Disordered" evidence="2">
    <location>
        <begin position="144"/>
        <end position="287"/>
    </location>
</feature>
<dbReference type="InterPro" id="IPR008160">
    <property type="entry name" value="Collagen"/>
</dbReference>
<dbReference type="AlphaFoldDB" id="A0A915CVU1"/>
<name>A0A915CVU1_9BILA</name>
<evidence type="ECO:0000313" key="4">
    <source>
        <dbReference type="Proteomes" id="UP000887574"/>
    </source>
</evidence>
<feature type="compositionally biased region" description="Low complexity" evidence="2">
    <location>
        <begin position="259"/>
        <end position="272"/>
    </location>
</feature>
<dbReference type="Pfam" id="PF01484">
    <property type="entry name" value="Col_cuticle_N"/>
    <property type="match status" value="1"/>
</dbReference>
<keyword evidence="1" id="KW-0677">Repeat</keyword>
<dbReference type="PROSITE" id="PS51257">
    <property type="entry name" value="PROKAR_LIPOPROTEIN"/>
    <property type="match status" value="1"/>
</dbReference>
<feature type="compositionally biased region" description="Pro residues" evidence="2">
    <location>
        <begin position="176"/>
        <end position="185"/>
    </location>
</feature>
<dbReference type="GO" id="GO:0042302">
    <property type="term" value="F:structural constituent of cuticle"/>
    <property type="evidence" value="ECO:0007669"/>
    <property type="project" value="InterPro"/>
</dbReference>
<dbReference type="InterPro" id="IPR002486">
    <property type="entry name" value="Col_cuticle_N"/>
</dbReference>
<feature type="compositionally biased region" description="Low complexity" evidence="2">
    <location>
        <begin position="103"/>
        <end position="125"/>
    </location>
</feature>
<keyword evidence="4" id="KW-1185">Reference proteome</keyword>
<evidence type="ECO:0000313" key="5">
    <source>
        <dbReference type="WBParaSite" id="jg12695"/>
    </source>
</evidence>
<organism evidence="4 5">
    <name type="scientific">Ditylenchus dipsaci</name>
    <dbReference type="NCBI Taxonomy" id="166011"/>
    <lineage>
        <taxon>Eukaryota</taxon>
        <taxon>Metazoa</taxon>
        <taxon>Ecdysozoa</taxon>
        <taxon>Nematoda</taxon>
        <taxon>Chromadorea</taxon>
        <taxon>Rhabditida</taxon>
        <taxon>Tylenchina</taxon>
        <taxon>Tylenchomorpha</taxon>
        <taxon>Sphaerularioidea</taxon>
        <taxon>Anguinidae</taxon>
        <taxon>Anguininae</taxon>
        <taxon>Ditylenchus</taxon>
    </lineage>
</organism>
<sequence length="358" mass="36388">MKVHTATFLASSLSGLSLIACLFVIASIYSDVQNIWQELDMEIGSFRSTTDDMWRDMMRLGANKKRFRRQAEYENAGKAAGPSYEAGGPSGPAGPAGPGGPSGAAPGTPAGAAPPSVPPSLAGGSSKSGGPGCSCQIDNKCPAGPPGPKGINGRNGPEGKPESQDTQGCFNCPAGPQGPPGPIGRPGPRGHPGAKGQSGMPGRDGQPGHPGESGPPGPPGPLGQLGNQGEKGRDAEHPIGRPGPKGQRGAPGGPGPAGDSGKPAPAGQAGTPGPAGGPGPQGPLEPRDLKEKKVQLADLAKTPSTARARPEMEREVVMEELELVEPVVLVHTANTKWAAIVLLFIVDFFQYKKLQIRR</sequence>
<dbReference type="PANTHER" id="PTHR24637">
    <property type="entry name" value="COLLAGEN"/>
    <property type="match status" value="1"/>
</dbReference>
<dbReference type="Proteomes" id="UP000887574">
    <property type="component" value="Unplaced"/>
</dbReference>
<evidence type="ECO:0000256" key="1">
    <source>
        <dbReference type="ARBA" id="ARBA00022737"/>
    </source>
</evidence>
<feature type="compositionally biased region" description="Gly residues" evidence="2">
    <location>
        <begin position="249"/>
        <end position="258"/>
    </location>
</feature>
<feature type="compositionally biased region" description="Basic and acidic residues" evidence="2">
    <location>
        <begin position="230"/>
        <end position="239"/>
    </location>
</feature>
<dbReference type="PANTHER" id="PTHR24637:SF421">
    <property type="entry name" value="CUTICLE COLLAGEN DPY-2"/>
    <property type="match status" value="1"/>
</dbReference>
<evidence type="ECO:0000256" key="2">
    <source>
        <dbReference type="SAM" id="MobiDB-lite"/>
    </source>
</evidence>